<dbReference type="AlphaFoldDB" id="F4KPX4"/>
<proteinExistence type="predicted"/>
<gene>
    <name evidence="1" type="ordered locus">Halhy_5353</name>
</gene>
<dbReference type="EMBL" id="CP002691">
    <property type="protein sequence ID" value="AEE53178.1"/>
    <property type="molecule type" value="Genomic_DNA"/>
</dbReference>
<sequence length="171" mass="19397">MKSTFTITFALLILGFACKKEAKTLGEFTFFNDFESQFGYNPNVALGKSHSGRAFFKLDANTEFSPAFIHQFKNIANRGFSKVKFTAYVLMPDPNNLGALVIQVWDPSNQPIKVEQKNFTAKDAGTNRWVELSLELPLAGLYTPENQVRCFVHNPGFQNFYVDDFTVEFVQ</sequence>
<evidence type="ECO:0000313" key="1">
    <source>
        <dbReference type="EMBL" id="AEE53178.1"/>
    </source>
</evidence>
<keyword evidence="2" id="KW-1185">Reference proteome</keyword>
<dbReference type="STRING" id="760192.Halhy_5353"/>
<organism evidence="1 2">
    <name type="scientific">Haliscomenobacter hydrossis (strain ATCC 27775 / DSM 1100 / LMG 10767 / O)</name>
    <dbReference type="NCBI Taxonomy" id="760192"/>
    <lineage>
        <taxon>Bacteria</taxon>
        <taxon>Pseudomonadati</taxon>
        <taxon>Bacteroidota</taxon>
        <taxon>Saprospiria</taxon>
        <taxon>Saprospirales</taxon>
        <taxon>Haliscomenobacteraceae</taxon>
        <taxon>Haliscomenobacter</taxon>
    </lineage>
</organism>
<dbReference type="PROSITE" id="PS51257">
    <property type="entry name" value="PROKAR_LIPOPROTEIN"/>
    <property type="match status" value="1"/>
</dbReference>
<dbReference type="HOGENOM" id="CLU_1560795_0_0_10"/>
<protein>
    <recommendedName>
        <fullName evidence="3">CBM-cenC domain-containing protein</fullName>
    </recommendedName>
</protein>
<reference key="2">
    <citation type="submission" date="2011-04" db="EMBL/GenBank/DDBJ databases">
        <title>Complete sequence of chromosome of Haliscomenobacter hydrossis DSM 1100.</title>
        <authorList>
            <consortium name="US DOE Joint Genome Institute (JGI-PGF)"/>
            <person name="Lucas S."/>
            <person name="Han J."/>
            <person name="Lapidus A."/>
            <person name="Bruce D."/>
            <person name="Goodwin L."/>
            <person name="Pitluck S."/>
            <person name="Peters L."/>
            <person name="Kyrpides N."/>
            <person name="Mavromatis K."/>
            <person name="Ivanova N."/>
            <person name="Ovchinnikova G."/>
            <person name="Pagani I."/>
            <person name="Daligault H."/>
            <person name="Detter J.C."/>
            <person name="Han C."/>
            <person name="Land M."/>
            <person name="Hauser L."/>
            <person name="Markowitz V."/>
            <person name="Cheng J.-F."/>
            <person name="Hugenholtz P."/>
            <person name="Woyke T."/>
            <person name="Wu D."/>
            <person name="Verbarg S."/>
            <person name="Frueling A."/>
            <person name="Brambilla E."/>
            <person name="Klenk H.-P."/>
            <person name="Eisen J.A."/>
        </authorList>
    </citation>
    <scope>NUCLEOTIDE SEQUENCE</scope>
    <source>
        <strain>DSM 1100</strain>
    </source>
</reference>
<name>F4KPX4_HALH1</name>
<accession>F4KPX4</accession>
<evidence type="ECO:0000313" key="2">
    <source>
        <dbReference type="Proteomes" id="UP000008461"/>
    </source>
</evidence>
<evidence type="ECO:0008006" key="3">
    <source>
        <dbReference type="Google" id="ProtNLM"/>
    </source>
</evidence>
<dbReference type="Proteomes" id="UP000008461">
    <property type="component" value="Chromosome"/>
</dbReference>
<dbReference type="OrthoDB" id="1513533at2"/>
<dbReference type="RefSeq" id="WP_013767712.1">
    <property type="nucleotide sequence ID" value="NC_015510.1"/>
</dbReference>
<dbReference type="eggNOG" id="ENOG502ZJ9C">
    <property type="taxonomic scope" value="Bacteria"/>
</dbReference>
<dbReference type="Gene3D" id="2.60.120.260">
    <property type="entry name" value="Galactose-binding domain-like"/>
    <property type="match status" value="1"/>
</dbReference>
<dbReference type="KEGG" id="hhy:Halhy_5353"/>
<reference evidence="1 2" key="1">
    <citation type="journal article" date="2011" name="Stand. Genomic Sci.">
        <title>Complete genome sequence of Haliscomenobacter hydrossis type strain (O).</title>
        <authorList>
            <consortium name="US DOE Joint Genome Institute (JGI-PGF)"/>
            <person name="Daligault H."/>
            <person name="Lapidus A."/>
            <person name="Zeytun A."/>
            <person name="Nolan M."/>
            <person name="Lucas S."/>
            <person name="Del Rio T.G."/>
            <person name="Tice H."/>
            <person name="Cheng J.F."/>
            <person name="Tapia R."/>
            <person name="Han C."/>
            <person name="Goodwin L."/>
            <person name="Pitluck S."/>
            <person name="Liolios K."/>
            <person name="Pagani I."/>
            <person name="Ivanova N."/>
            <person name="Huntemann M."/>
            <person name="Mavromatis K."/>
            <person name="Mikhailova N."/>
            <person name="Pati A."/>
            <person name="Chen A."/>
            <person name="Palaniappan K."/>
            <person name="Land M."/>
            <person name="Hauser L."/>
            <person name="Brambilla E.M."/>
            <person name="Rohde M."/>
            <person name="Verbarg S."/>
            <person name="Goker M."/>
            <person name="Bristow J."/>
            <person name="Eisen J.A."/>
            <person name="Markowitz V."/>
            <person name="Hugenholtz P."/>
            <person name="Kyrpides N.C."/>
            <person name="Klenk H.P."/>
            <person name="Woyke T."/>
        </authorList>
    </citation>
    <scope>NUCLEOTIDE SEQUENCE [LARGE SCALE GENOMIC DNA]</scope>
    <source>
        <strain evidence="2">ATCC 27775 / DSM 1100 / LMG 10767 / O</strain>
    </source>
</reference>